<feature type="region of interest" description="Disordered" evidence="1">
    <location>
        <begin position="81"/>
        <end position="185"/>
    </location>
</feature>
<dbReference type="Proteomes" id="UP001286456">
    <property type="component" value="Unassembled WGS sequence"/>
</dbReference>
<feature type="region of interest" description="Disordered" evidence="1">
    <location>
        <begin position="1"/>
        <end position="37"/>
    </location>
</feature>
<dbReference type="AlphaFoldDB" id="A0AAE0J3R5"/>
<feature type="compositionally biased region" description="Low complexity" evidence="1">
    <location>
        <begin position="90"/>
        <end position="107"/>
    </location>
</feature>
<evidence type="ECO:0000259" key="3">
    <source>
        <dbReference type="Pfam" id="PF14295"/>
    </source>
</evidence>
<feature type="region of interest" description="Disordered" evidence="1">
    <location>
        <begin position="230"/>
        <end position="278"/>
    </location>
</feature>
<feature type="compositionally biased region" description="Low complexity" evidence="1">
    <location>
        <begin position="232"/>
        <end position="275"/>
    </location>
</feature>
<sequence length="385" mass="40884">MGMDPSQLQQGSSSSQLHPQQQQPQAQVQPQPLYLHHIVHNNPPRVRFAEENSEHSHVVYHPEQASLDARDQPATAPEVYWADDRDNDDSSSNVVANNNSNNNNNRSNNDDDANLDQYTFYREGTPPPPEHERDHEKGYGFGRGLDGSGEAGSSSYASHGHPHEYGAGSTRHFPPSDGAAPSDWSKTSSYVGIFGIRRRRVFWAIVAASVLLLFGLALGVGLGVGLTKKESSAATLSPTTSSSQATGPDTISTPSTPTTTTAGAATGTPVPSTAPYSSVPTGGATLNSDCPGSNGTVYTVPSSTKTFLRVCSIDYSGVGGAVDIAHVVTGSMDECMDACAARDDCTGCAWGYIFGDSGNAHRCWMKNSLQTAHNATHDWSFAVLQ</sequence>
<gene>
    <name evidence="4" type="ORF">B0T19DRAFT_36305</name>
</gene>
<evidence type="ECO:0000313" key="4">
    <source>
        <dbReference type="EMBL" id="KAK3336344.1"/>
    </source>
</evidence>
<protein>
    <recommendedName>
        <fullName evidence="3">Apple domain-containing protein</fullName>
    </recommendedName>
</protein>
<reference evidence="4" key="1">
    <citation type="journal article" date="2023" name="Mol. Phylogenet. Evol.">
        <title>Genome-scale phylogeny and comparative genomics of the fungal order Sordariales.</title>
        <authorList>
            <person name="Hensen N."/>
            <person name="Bonometti L."/>
            <person name="Westerberg I."/>
            <person name="Brannstrom I.O."/>
            <person name="Guillou S."/>
            <person name="Cros-Aarteil S."/>
            <person name="Calhoun S."/>
            <person name="Haridas S."/>
            <person name="Kuo A."/>
            <person name="Mondo S."/>
            <person name="Pangilinan J."/>
            <person name="Riley R."/>
            <person name="LaButti K."/>
            <person name="Andreopoulos B."/>
            <person name="Lipzen A."/>
            <person name="Chen C."/>
            <person name="Yan M."/>
            <person name="Daum C."/>
            <person name="Ng V."/>
            <person name="Clum A."/>
            <person name="Steindorff A."/>
            <person name="Ohm R.A."/>
            <person name="Martin F."/>
            <person name="Silar P."/>
            <person name="Natvig D.O."/>
            <person name="Lalanne C."/>
            <person name="Gautier V."/>
            <person name="Ament-Velasquez S.L."/>
            <person name="Kruys A."/>
            <person name="Hutchinson M.I."/>
            <person name="Powell A.J."/>
            <person name="Barry K."/>
            <person name="Miller A.N."/>
            <person name="Grigoriev I.V."/>
            <person name="Debuchy R."/>
            <person name="Gladieux P."/>
            <person name="Hiltunen Thoren M."/>
            <person name="Johannesson H."/>
        </authorList>
    </citation>
    <scope>NUCLEOTIDE SEQUENCE</scope>
    <source>
        <strain evidence="4">SMH4131-1</strain>
    </source>
</reference>
<feature type="compositionally biased region" description="Gly residues" evidence="1">
    <location>
        <begin position="139"/>
        <end position="150"/>
    </location>
</feature>
<keyword evidence="2" id="KW-1133">Transmembrane helix</keyword>
<dbReference type="Pfam" id="PF14295">
    <property type="entry name" value="PAN_4"/>
    <property type="match status" value="1"/>
</dbReference>
<evidence type="ECO:0000256" key="1">
    <source>
        <dbReference type="SAM" id="MobiDB-lite"/>
    </source>
</evidence>
<feature type="domain" description="Apple" evidence="3">
    <location>
        <begin position="323"/>
        <end position="366"/>
    </location>
</feature>
<feature type="compositionally biased region" description="Basic and acidic residues" evidence="1">
    <location>
        <begin position="129"/>
        <end position="138"/>
    </location>
</feature>
<reference evidence="4" key="2">
    <citation type="submission" date="2023-06" db="EMBL/GenBank/DDBJ databases">
        <authorList>
            <consortium name="Lawrence Berkeley National Laboratory"/>
            <person name="Haridas S."/>
            <person name="Hensen N."/>
            <person name="Bonometti L."/>
            <person name="Westerberg I."/>
            <person name="Brannstrom I.O."/>
            <person name="Guillou S."/>
            <person name="Cros-Aarteil S."/>
            <person name="Calhoun S."/>
            <person name="Kuo A."/>
            <person name="Mondo S."/>
            <person name="Pangilinan J."/>
            <person name="Riley R."/>
            <person name="Labutti K."/>
            <person name="Andreopoulos B."/>
            <person name="Lipzen A."/>
            <person name="Chen C."/>
            <person name="Yanf M."/>
            <person name="Daum C."/>
            <person name="Ng V."/>
            <person name="Clum A."/>
            <person name="Steindorff A."/>
            <person name="Ohm R."/>
            <person name="Martin F."/>
            <person name="Silar P."/>
            <person name="Natvig D."/>
            <person name="Lalanne C."/>
            <person name="Gautier V."/>
            <person name="Ament-Velasquez S.L."/>
            <person name="Kruys A."/>
            <person name="Hutchinson M.I."/>
            <person name="Powell A.J."/>
            <person name="Barry K."/>
            <person name="Miller A.N."/>
            <person name="Grigoriev I.V."/>
            <person name="Debuchy R."/>
            <person name="Gladieux P."/>
            <person name="Thoren M.H."/>
            <person name="Johannesson H."/>
        </authorList>
    </citation>
    <scope>NUCLEOTIDE SEQUENCE</scope>
    <source>
        <strain evidence="4">SMH4131-1</strain>
    </source>
</reference>
<organism evidence="4 5">
    <name type="scientific">Cercophora scortea</name>
    <dbReference type="NCBI Taxonomy" id="314031"/>
    <lineage>
        <taxon>Eukaryota</taxon>
        <taxon>Fungi</taxon>
        <taxon>Dikarya</taxon>
        <taxon>Ascomycota</taxon>
        <taxon>Pezizomycotina</taxon>
        <taxon>Sordariomycetes</taxon>
        <taxon>Sordariomycetidae</taxon>
        <taxon>Sordariales</taxon>
        <taxon>Lasiosphaeriaceae</taxon>
        <taxon>Cercophora</taxon>
    </lineage>
</organism>
<dbReference type="EMBL" id="JAUEPO010000001">
    <property type="protein sequence ID" value="KAK3336344.1"/>
    <property type="molecule type" value="Genomic_DNA"/>
</dbReference>
<keyword evidence="5" id="KW-1185">Reference proteome</keyword>
<dbReference type="Gene3D" id="3.50.4.10">
    <property type="entry name" value="Hepatocyte Growth Factor"/>
    <property type="match status" value="1"/>
</dbReference>
<feature type="transmembrane region" description="Helical" evidence="2">
    <location>
        <begin position="201"/>
        <end position="226"/>
    </location>
</feature>
<evidence type="ECO:0000256" key="2">
    <source>
        <dbReference type="SAM" id="Phobius"/>
    </source>
</evidence>
<comment type="caution">
    <text evidence="4">The sequence shown here is derived from an EMBL/GenBank/DDBJ whole genome shotgun (WGS) entry which is preliminary data.</text>
</comment>
<keyword evidence="2" id="KW-0812">Transmembrane</keyword>
<proteinExistence type="predicted"/>
<evidence type="ECO:0000313" key="5">
    <source>
        <dbReference type="Proteomes" id="UP001286456"/>
    </source>
</evidence>
<accession>A0AAE0J3R5</accession>
<name>A0AAE0J3R5_9PEZI</name>
<dbReference type="InterPro" id="IPR003609">
    <property type="entry name" value="Pan_app"/>
</dbReference>
<keyword evidence="2" id="KW-0472">Membrane</keyword>
<feature type="compositionally biased region" description="Low complexity" evidence="1">
    <location>
        <begin position="1"/>
        <end position="33"/>
    </location>
</feature>